<comment type="caution">
    <text evidence="1">The sequence shown here is derived from an EMBL/GenBank/DDBJ whole genome shotgun (WGS) entry which is preliminary data.</text>
</comment>
<evidence type="ECO:0000313" key="2">
    <source>
        <dbReference type="Proteomes" id="UP001454036"/>
    </source>
</evidence>
<name>A0AAV3QLX7_LITER</name>
<keyword evidence="2" id="KW-1185">Reference proteome</keyword>
<sequence>MHGFWNYGMRVSFGKEMVFSLCGGSRKRRLVNIMARVYGVTKFVSAAAAQGGIDRHSLRRNNELRHLVGGLKNTGLERRVGGRGGL</sequence>
<accession>A0AAV3QLX7</accession>
<reference evidence="1 2" key="1">
    <citation type="submission" date="2024-01" db="EMBL/GenBank/DDBJ databases">
        <title>The complete chloroplast genome sequence of Lithospermum erythrorhizon: insights into the phylogenetic relationship among Boraginaceae species and the maternal lineages of purple gromwells.</title>
        <authorList>
            <person name="Okada T."/>
            <person name="Watanabe K."/>
        </authorList>
    </citation>
    <scope>NUCLEOTIDE SEQUENCE [LARGE SCALE GENOMIC DNA]</scope>
</reference>
<proteinExistence type="predicted"/>
<dbReference type="Proteomes" id="UP001454036">
    <property type="component" value="Unassembled WGS sequence"/>
</dbReference>
<organism evidence="1 2">
    <name type="scientific">Lithospermum erythrorhizon</name>
    <name type="common">Purple gromwell</name>
    <name type="synonym">Lithospermum officinale var. erythrorhizon</name>
    <dbReference type="NCBI Taxonomy" id="34254"/>
    <lineage>
        <taxon>Eukaryota</taxon>
        <taxon>Viridiplantae</taxon>
        <taxon>Streptophyta</taxon>
        <taxon>Embryophyta</taxon>
        <taxon>Tracheophyta</taxon>
        <taxon>Spermatophyta</taxon>
        <taxon>Magnoliopsida</taxon>
        <taxon>eudicotyledons</taxon>
        <taxon>Gunneridae</taxon>
        <taxon>Pentapetalae</taxon>
        <taxon>asterids</taxon>
        <taxon>lamiids</taxon>
        <taxon>Boraginales</taxon>
        <taxon>Boraginaceae</taxon>
        <taxon>Boraginoideae</taxon>
        <taxon>Lithospermeae</taxon>
        <taxon>Lithospermum</taxon>
    </lineage>
</organism>
<gene>
    <name evidence="1" type="ORF">LIER_39538</name>
</gene>
<dbReference type="AlphaFoldDB" id="A0AAV3QLX7"/>
<dbReference type="EMBL" id="BAABME010021390">
    <property type="protein sequence ID" value="GAA0163167.1"/>
    <property type="molecule type" value="Genomic_DNA"/>
</dbReference>
<evidence type="ECO:0000313" key="1">
    <source>
        <dbReference type="EMBL" id="GAA0163167.1"/>
    </source>
</evidence>
<protein>
    <submittedName>
        <fullName evidence="1">Uncharacterized protein</fullName>
    </submittedName>
</protein>